<comment type="caution">
    <text evidence="2">The sequence shown here is derived from an EMBL/GenBank/DDBJ whole genome shotgun (WGS) entry which is preliminary data.</text>
</comment>
<dbReference type="Pfam" id="PF13443">
    <property type="entry name" value="HTH_26"/>
    <property type="match status" value="1"/>
</dbReference>
<organism evidence="2 3">
    <name type="scientific">Ruthenibacterium lactatiformans</name>
    <dbReference type="NCBI Taxonomy" id="1550024"/>
    <lineage>
        <taxon>Bacteria</taxon>
        <taxon>Bacillati</taxon>
        <taxon>Bacillota</taxon>
        <taxon>Clostridia</taxon>
        <taxon>Eubacteriales</taxon>
        <taxon>Oscillospiraceae</taxon>
        <taxon>Ruthenibacterium</taxon>
    </lineage>
</organism>
<dbReference type="PROSITE" id="PS50943">
    <property type="entry name" value="HTH_CROC1"/>
    <property type="match status" value="1"/>
</dbReference>
<dbReference type="GO" id="GO:0003677">
    <property type="term" value="F:DNA binding"/>
    <property type="evidence" value="ECO:0007669"/>
    <property type="project" value="InterPro"/>
</dbReference>
<accession>A0A0D8J2B7</accession>
<sequence>MCKEVNKMRIDRVKLIAEMARQEITVNELAEKACVSRVTITAARGGKSCSRNSVLHIAHGLGVEVSELLPKED</sequence>
<protein>
    <recommendedName>
        <fullName evidence="1">HTH cro/C1-type domain-containing protein</fullName>
    </recommendedName>
</protein>
<dbReference type="Proteomes" id="UP000032483">
    <property type="component" value="Unassembled WGS sequence"/>
</dbReference>
<dbReference type="InterPro" id="IPR001387">
    <property type="entry name" value="Cro/C1-type_HTH"/>
</dbReference>
<dbReference type="InterPro" id="IPR010982">
    <property type="entry name" value="Lambda_DNA-bd_dom_sf"/>
</dbReference>
<proteinExistence type="predicted"/>
<dbReference type="SUPFAM" id="SSF47413">
    <property type="entry name" value="lambda repressor-like DNA-binding domains"/>
    <property type="match status" value="1"/>
</dbReference>
<dbReference type="Gene3D" id="1.10.260.40">
    <property type="entry name" value="lambda repressor-like DNA-binding domains"/>
    <property type="match status" value="1"/>
</dbReference>
<dbReference type="AlphaFoldDB" id="A0A0D8J2B7"/>
<keyword evidence="3" id="KW-1185">Reference proteome</keyword>
<dbReference type="EMBL" id="JXXK01000002">
    <property type="protein sequence ID" value="KJF41120.1"/>
    <property type="molecule type" value="Genomic_DNA"/>
</dbReference>
<feature type="domain" description="HTH cro/C1-type" evidence="1">
    <location>
        <begin position="15"/>
        <end position="68"/>
    </location>
</feature>
<evidence type="ECO:0000313" key="2">
    <source>
        <dbReference type="EMBL" id="KJF41120.1"/>
    </source>
</evidence>
<name>A0A0D8J2B7_9FIRM</name>
<evidence type="ECO:0000313" key="3">
    <source>
        <dbReference type="Proteomes" id="UP000032483"/>
    </source>
</evidence>
<evidence type="ECO:0000259" key="1">
    <source>
        <dbReference type="PROSITE" id="PS50943"/>
    </source>
</evidence>
<gene>
    <name evidence="2" type="ORF">TQ39_02600</name>
</gene>
<reference evidence="2" key="1">
    <citation type="submission" date="2015-02" db="EMBL/GenBank/DDBJ databases">
        <title>A novel member of the family Ruminococcaceae isolated from human feces.</title>
        <authorList>
            <person name="Shkoporov A.N."/>
            <person name="Chaplin A.V."/>
            <person name="Motuzova O.V."/>
            <person name="Kafarskaia L.I."/>
            <person name="Khokhlova E.V."/>
            <person name="Efimov B.A."/>
        </authorList>
    </citation>
    <scope>NUCLEOTIDE SEQUENCE [LARGE SCALE GENOMIC DNA]</scope>
    <source>
        <strain evidence="2">585-1</strain>
    </source>
</reference>